<comment type="caution">
    <text evidence="2">The sequence shown here is derived from an EMBL/GenBank/DDBJ whole genome shotgun (WGS) entry which is preliminary data.</text>
</comment>
<evidence type="ECO:0000256" key="1">
    <source>
        <dbReference type="SAM" id="MobiDB-lite"/>
    </source>
</evidence>
<accession>A0A438EDT3</accession>
<organism evidence="2 3">
    <name type="scientific">Vitis vinifera</name>
    <name type="common">Grape</name>
    <dbReference type="NCBI Taxonomy" id="29760"/>
    <lineage>
        <taxon>Eukaryota</taxon>
        <taxon>Viridiplantae</taxon>
        <taxon>Streptophyta</taxon>
        <taxon>Embryophyta</taxon>
        <taxon>Tracheophyta</taxon>
        <taxon>Spermatophyta</taxon>
        <taxon>Magnoliopsida</taxon>
        <taxon>eudicotyledons</taxon>
        <taxon>Gunneridae</taxon>
        <taxon>Pentapetalae</taxon>
        <taxon>rosids</taxon>
        <taxon>Vitales</taxon>
        <taxon>Vitaceae</taxon>
        <taxon>Viteae</taxon>
        <taxon>Vitis</taxon>
    </lineage>
</organism>
<dbReference type="PANTHER" id="PTHR32108">
    <property type="entry name" value="DNA-DIRECTED RNA POLYMERASE SUBUNIT ALPHA"/>
    <property type="match status" value="1"/>
</dbReference>
<gene>
    <name evidence="2" type="ORF">CK203_086296</name>
</gene>
<proteinExistence type="predicted"/>
<feature type="region of interest" description="Disordered" evidence="1">
    <location>
        <begin position="162"/>
        <end position="181"/>
    </location>
</feature>
<dbReference type="AlphaFoldDB" id="A0A438EDT3"/>
<evidence type="ECO:0000313" key="3">
    <source>
        <dbReference type="Proteomes" id="UP000288805"/>
    </source>
</evidence>
<protein>
    <submittedName>
        <fullName evidence="2">Uncharacterized protein</fullName>
    </submittedName>
</protein>
<name>A0A438EDT3_VITVI</name>
<evidence type="ECO:0000313" key="2">
    <source>
        <dbReference type="EMBL" id="RVW45819.1"/>
    </source>
</evidence>
<reference evidence="2 3" key="1">
    <citation type="journal article" date="2018" name="PLoS Genet.">
        <title>Population sequencing reveals clonal diversity and ancestral inbreeding in the grapevine cultivar Chardonnay.</title>
        <authorList>
            <person name="Roach M.J."/>
            <person name="Johnson D.L."/>
            <person name="Bohlmann J."/>
            <person name="van Vuuren H.J."/>
            <person name="Jones S.J."/>
            <person name="Pretorius I.S."/>
            <person name="Schmidt S.A."/>
            <person name="Borneman A.R."/>
        </authorList>
    </citation>
    <scope>NUCLEOTIDE SEQUENCE [LARGE SCALE GENOMIC DNA]</scope>
    <source>
        <strain evidence="3">cv. Chardonnay</strain>
        <tissue evidence="2">Leaf</tissue>
    </source>
</reference>
<sequence>MPLSQAFQKLVERGLLTALAPRPPPQPMPPQFRMYIHCAYHQGPGHDTDRCSTLRHAIQDLIDQGLVNLGQPSVTTNPLPAHTTHSVPPPSGDDGYEIIGVTSDFSIPAPFSLILDRTSLQLIPSTPSNVGHGDTFALFILWIEDVDVQVMTHSGRIAEVAPPIPRPFDGTDSREEIRREDDEILRQL</sequence>
<dbReference type="Proteomes" id="UP000288805">
    <property type="component" value="Unassembled WGS sequence"/>
</dbReference>
<dbReference type="PANTHER" id="PTHR32108:SF9">
    <property type="entry name" value="REVERSE TRANSCRIPTASE RNASE H-LIKE DOMAIN-CONTAINING PROTEIN"/>
    <property type="match status" value="1"/>
</dbReference>
<dbReference type="EMBL" id="QGNW01001311">
    <property type="protein sequence ID" value="RVW45819.1"/>
    <property type="molecule type" value="Genomic_DNA"/>
</dbReference>
<feature type="compositionally biased region" description="Basic and acidic residues" evidence="1">
    <location>
        <begin position="169"/>
        <end position="181"/>
    </location>
</feature>